<keyword evidence="6" id="KW-1185">Reference proteome</keyword>
<dbReference type="InterPro" id="IPR044611">
    <property type="entry name" value="E3A/B/C-like"/>
</dbReference>
<dbReference type="AlphaFoldDB" id="A0AAN9NZN5"/>
<proteinExistence type="predicted"/>
<gene>
    <name evidence="5" type="ORF">VNO80_01231</name>
</gene>
<evidence type="ECO:0000256" key="1">
    <source>
        <dbReference type="ARBA" id="ARBA00000885"/>
    </source>
</evidence>
<evidence type="ECO:0000313" key="5">
    <source>
        <dbReference type="EMBL" id="KAK7382380.1"/>
    </source>
</evidence>
<reference evidence="5 6" key="1">
    <citation type="submission" date="2024-01" db="EMBL/GenBank/DDBJ databases">
        <title>The genomes of 5 underutilized Papilionoideae crops provide insights into root nodulation and disease resistanc.</title>
        <authorList>
            <person name="Jiang F."/>
        </authorList>
    </citation>
    <scope>NUCLEOTIDE SEQUENCE [LARGE SCALE GENOMIC DNA]</scope>
    <source>
        <strain evidence="5">JINMINGXINNONG_FW02</strain>
        <tissue evidence="5">Leaves</tissue>
    </source>
</reference>
<dbReference type="PANTHER" id="PTHR45700:SF6">
    <property type="entry name" value="E3 UBIQUITIN-PROTEIN LIGASE UPL6"/>
    <property type="match status" value="1"/>
</dbReference>
<protein>
    <recommendedName>
        <fullName evidence="2">HECT-type E3 ubiquitin transferase</fullName>
        <ecNumber evidence="2">2.3.2.26</ecNumber>
    </recommendedName>
</protein>
<name>A0AAN9NZN5_PHACN</name>
<feature type="signal peptide" evidence="4">
    <location>
        <begin position="1"/>
        <end position="24"/>
    </location>
</feature>
<evidence type="ECO:0000256" key="4">
    <source>
        <dbReference type="SAM" id="SignalP"/>
    </source>
</evidence>
<dbReference type="GO" id="GO:0000209">
    <property type="term" value="P:protein polyubiquitination"/>
    <property type="evidence" value="ECO:0007669"/>
    <property type="project" value="InterPro"/>
</dbReference>
<dbReference type="Proteomes" id="UP001374584">
    <property type="component" value="Unassembled WGS sequence"/>
</dbReference>
<evidence type="ECO:0000313" key="6">
    <source>
        <dbReference type="Proteomes" id="UP001374584"/>
    </source>
</evidence>
<comment type="catalytic activity">
    <reaction evidence="1">
        <text>S-ubiquitinyl-[E2 ubiquitin-conjugating enzyme]-L-cysteine + [acceptor protein]-L-lysine = [E2 ubiquitin-conjugating enzyme]-L-cysteine + N(6)-ubiquitinyl-[acceptor protein]-L-lysine.</text>
        <dbReference type="EC" id="2.3.2.26"/>
    </reaction>
</comment>
<feature type="chain" id="PRO_5042867870" description="HECT-type E3 ubiquitin transferase" evidence="4">
    <location>
        <begin position="25"/>
        <end position="240"/>
    </location>
</feature>
<keyword evidence="3" id="KW-0808">Transferase</keyword>
<organism evidence="5 6">
    <name type="scientific">Phaseolus coccineus</name>
    <name type="common">Scarlet runner bean</name>
    <name type="synonym">Phaseolus multiflorus</name>
    <dbReference type="NCBI Taxonomy" id="3886"/>
    <lineage>
        <taxon>Eukaryota</taxon>
        <taxon>Viridiplantae</taxon>
        <taxon>Streptophyta</taxon>
        <taxon>Embryophyta</taxon>
        <taxon>Tracheophyta</taxon>
        <taxon>Spermatophyta</taxon>
        <taxon>Magnoliopsida</taxon>
        <taxon>eudicotyledons</taxon>
        <taxon>Gunneridae</taxon>
        <taxon>Pentapetalae</taxon>
        <taxon>rosids</taxon>
        <taxon>fabids</taxon>
        <taxon>Fabales</taxon>
        <taxon>Fabaceae</taxon>
        <taxon>Papilionoideae</taxon>
        <taxon>50 kb inversion clade</taxon>
        <taxon>NPAAA clade</taxon>
        <taxon>indigoferoid/millettioid clade</taxon>
        <taxon>Phaseoleae</taxon>
        <taxon>Phaseolus</taxon>
    </lineage>
</organism>
<dbReference type="EMBL" id="JAYMYR010000001">
    <property type="protein sequence ID" value="KAK7382380.1"/>
    <property type="molecule type" value="Genomic_DNA"/>
</dbReference>
<accession>A0AAN9NZN5</accession>
<dbReference type="EC" id="2.3.2.26" evidence="2"/>
<dbReference type="GO" id="GO:0061630">
    <property type="term" value="F:ubiquitin protein ligase activity"/>
    <property type="evidence" value="ECO:0007669"/>
    <property type="project" value="UniProtKB-EC"/>
</dbReference>
<keyword evidence="4" id="KW-0732">Signal</keyword>
<evidence type="ECO:0000256" key="3">
    <source>
        <dbReference type="ARBA" id="ARBA00022679"/>
    </source>
</evidence>
<dbReference type="PANTHER" id="PTHR45700">
    <property type="entry name" value="UBIQUITIN-PROTEIN LIGASE E3C"/>
    <property type="match status" value="1"/>
</dbReference>
<sequence length="240" mass="27108">MGDGSLSYHLLLSCVVLISDSKIAEDEMIGDDEVMEVVLDRKLIQQISNAIEDRDVAAVGAVCGFLHVIFNTSPLEKIMTVLAYRTELVPILRNFMKRCHENKKWSSLSEYLSGDAPGWLLPLSVFCPVYKHMLTIVDNEEYYEQEKPLSLKDIRSLIILLRQALWQLLWVNHTTSANLVKSVPVSTAIKKQFEAIQQRVSIVVSQLLSQKPGELCNKVSLLFHAVIEITTRISPLKLDT</sequence>
<comment type="caution">
    <text evidence="5">The sequence shown here is derived from an EMBL/GenBank/DDBJ whole genome shotgun (WGS) entry which is preliminary data.</text>
</comment>
<dbReference type="GO" id="GO:0006511">
    <property type="term" value="P:ubiquitin-dependent protein catabolic process"/>
    <property type="evidence" value="ECO:0007669"/>
    <property type="project" value="TreeGrafter"/>
</dbReference>
<evidence type="ECO:0000256" key="2">
    <source>
        <dbReference type="ARBA" id="ARBA00012485"/>
    </source>
</evidence>